<dbReference type="RefSeq" id="XP_010697775.1">
    <property type="nucleotide sequence ID" value="XM_010699473.1"/>
</dbReference>
<sequence>MGRGFGRGAKSVAIVTHAQTNHAGKKTPKGLRGTRQRKRQRFLSRNSEQAELENSLGLTKAGKHTQKNLAQEIASIQFAHIVNKREKGLKHLRKQIMGAVKDVRRRYTDKARSRQSKK</sequence>
<dbReference type="OrthoDB" id="276841at2759"/>
<evidence type="ECO:0000313" key="2">
    <source>
        <dbReference type="EMBL" id="AIN97122.1"/>
    </source>
</evidence>
<gene>
    <name evidence="2" type="ORF">LPMP_170840</name>
</gene>
<dbReference type="AlphaFoldDB" id="A0A088RM61"/>
<feature type="region of interest" description="Disordered" evidence="1">
    <location>
        <begin position="19"/>
        <end position="59"/>
    </location>
</feature>
<dbReference type="eggNOG" id="ENOG502S5XH">
    <property type="taxonomic scope" value="Eukaryota"/>
</dbReference>
<dbReference type="EMBL" id="CP009386">
    <property type="protein sequence ID" value="AIN97122.1"/>
    <property type="molecule type" value="Genomic_DNA"/>
</dbReference>
<dbReference type="Proteomes" id="UP000063063">
    <property type="component" value="Chromosome 17"/>
</dbReference>
<reference evidence="2 3" key="1">
    <citation type="journal article" date="2015" name="Sci. Rep.">
        <title>The genome of Leishmania panamensis: insights into genomics of the L. (Viannia) subgenus.</title>
        <authorList>
            <person name="Llanes A."/>
            <person name="Restrepo C.M."/>
            <person name="Vecchio G.D."/>
            <person name="Anguizola F.J."/>
            <person name="Lleonart R."/>
        </authorList>
    </citation>
    <scope>NUCLEOTIDE SEQUENCE [LARGE SCALE GENOMIC DNA]</scope>
    <source>
        <strain evidence="2 3">MHOM/PA/94/PSC-1</strain>
    </source>
</reference>
<name>A0A088RM61_LEIPA</name>
<evidence type="ECO:0000256" key="1">
    <source>
        <dbReference type="SAM" id="MobiDB-lite"/>
    </source>
</evidence>
<evidence type="ECO:0000313" key="3">
    <source>
        <dbReference type="Proteomes" id="UP000063063"/>
    </source>
</evidence>
<protein>
    <submittedName>
        <fullName evidence="2">Uncharacterized protein</fullName>
    </submittedName>
</protein>
<dbReference type="GeneID" id="22573827"/>
<proteinExistence type="predicted"/>
<dbReference type="VEuPathDB" id="TriTrypDB:LPAL13_170014200"/>
<feature type="compositionally biased region" description="Basic residues" evidence="1">
    <location>
        <begin position="23"/>
        <end position="42"/>
    </location>
</feature>
<keyword evidence="3" id="KW-1185">Reference proteome</keyword>
<dbReference type="KEGG" id="lpan:LPMP_170840"/>
<organism evidence="2 3">
    <name type="scientific">Leishmania panamensis</name>
    <dbReference type="NCBI Taxonomy" id="5679"/>
    <lineage>
        <taxon>Eukaryota</taxon>
        <taxon>Discoba</taxon>
        <taxon>Euglenozoa</taxon>
        <taxon>Kinetoplastea</taxon>
        <taxon>Metakinetoplastina</taxon>
        <taxon>Trypanosomatida</taxon>
        <taxon>Trypanosomatidae</taxon>
        <taxon>Leishmaniinae</taxon>
        <taxon>Leishmania</taxon>
        <taxon>Leishmania guyanensis species complex</taxon>
    </lineage>
</organism>
<dbReference type="VEuPathDB" id="TriTrypDB:LPMP_170840"/>
<accession>A0A088RM61</accession>